<reference evidence="1 2" key="1">
    <citation type="submission" date="2015-11" db="EMBL/GenBank/DDBJ databases">
        <authorList>
            <person name="Lin W."/>
        </authorList>
    </citation>
    <scope>NUCLEOTIDE SEQUENCE [LARGE SCALE GENOMIC DNA]</scope>
    <source>
        <strain evidence="1 2">HCH-1</strain>
    </source>
</reference>
<dbReference type="Proteomes" id="UP000060487">
    <property type="component" value="Unassembled WGS sequence"/>
</dbReference>
<gene>
    <name evidence="1" type="ORF">ASN18_2574</name>
</gene>
<dbReference type="EMBL" id="LNQR01000096">
    <property type="protein sequence ID" value="KWT81624.1"/>
    <property type="molecule type" value="Genomic_DNA"/>
</dbReference>
<comment type="caution">
    <text evidence="1">The sequence shown here is derived from an EMBL/GenBank/DDBJ whole genome shotgun (WGS) entry which is preliminary data.</text>
</comment>
<keyword evidence="2" id="KW-1185">Reference proteome</keyword>
<proteinExistence type="predicted"/>
<organism evidence="1 2">
    <name type="scientific">Candidatus Magnetominusculus xianensis</name>
    <dbReference type="NCBI Taxonomy" id="1748249"/>
    <lineage>
        <taxon>Bacteria</taxon>
        <taxon>Pseudomonadati</taxon>
        <taxon>Nitrospirota</taxon>
        <taxon>Nitrospiria</taxon>
        <taxon>Nitrospirales</taxon>
        <taxon>Nitrospiraceae</taxon>
        <taxon>Candidatus Magnetominusculus</taxon>
    </lineage>
</organism>
<evidence type="ECO:0000313" key="1">
    <source>
        <dbReference type="EMBL" id="KWT81624.1"/>
    </source>
</evidence>
<accession>A0ABR5SEN6</accession>
<evidence type="ECO:0000313" key="2">
    <source>
        <dbReference type="Proteomes" id="UP000060487"/>
    </source>
</evidence>
<name>A0ABR5SEN6_9BACT</name>
<sequence>MDIQRPLQPFSHLGVGVCSSSKGAVATTGSGVLPLQMIGMDLLITDVLHGFWMFGLRSLVLGPLRSPFVLLAAFILDSDFDPFGQYMPRASPLPGFQDLRAQFKQGLPVPTFTI</sequence>
<protein>
    <submittedName>
        <fullName evidence="1">Uncharacterized protein</fullName>
    </submittedName>
</protein>